<organism evidence="7 8">
    <name type="scientific">Diaporthe ampelina</name>
    <dbReference type="NCBI Taxonomy" id="1214573"/>
    <lineage>
        <taxon>Eukaryota</taxon>
        <taxon>Fungi</taxon>
        <taxon>Dikarya</taxon>
        <taxon>Ascomycota</taxon>
        <taxon>Pezizomycotina</taxon>
        <taxon>Sordariomycetes</taxon>
        <taxon>Sordariomycetidae</taxon>
        <taxon>Diaporthales</taxon>
        <taxon>Diaporthaceae</taxon>
        <taxon>Diaporthe</taxon>
    </lineage>
</organism>
<reference evidence="7 8" key="2">
    <citation type="submission" date="2015-05" db="EMBL/GenBank/DDBJ databases">
        <authorList>
            <person name="Morales-Cruz A."/>
            <person name="Amrine K.C."/>
            <person name="Cantu D."/>
        </authorList>
    </citation>
    <scope>NUCLEOTIDE SEQUENCE [LARGE SCALE GENOMIC DNA]</scope>
    <source>
        <strain evidence="7">DA912</strain>
    </source>
</reference>
<evidence type="ECO:0000313" key="8">
    <source>
        <dbReference type="Proteomes" id="UP000034680"/>
    </source>
</evidence>
<keyword evidence="6" id="KW-0560">Oxidoreductase</keyword>
<dbReference type="SUPFAM" id="SSF48264">
    <property type="entry name" value="Cytochrome P450"/>
    <property type="match status" value="1"/>
</dbReference>
<keyword evidence="3 5" id="KW-0479">Metal-binding</keyword>
<proteinExistence type="inferred from homology"/>
<feature type="binding site" description="axial binding residue" evidence="5">
    <location>
        <position position="456"/>
    </location>
    <ligand>
        <name>heme</name>
        <dbReference type="ChEBI" id="CHEBI:30413"/>
    </ligand>
    <ligandPart>
        <name>Fe</name>
        <dbReference type="ChEBI" id="CHEBI:18248"/>
    </ligandPart>
</feature>
<sequence>MLEKLPLASWPVLAGLALVVLVASRLWNRGPSAPGPFLARFTDLWLAYRQTRGVFQVENVELHKKYGKIVRLGPNYYSIDDPAAVKIIFGHGTQYQKSEWYEIWNTRPDVDRTNMFALRDIKQHASTRRHYASVYAMSSLVSYEPYVNNCIDIFTNRLRMCAKSGDSIDLSKWFQYYAFDVIGEITYSKRFGFLEKGTDVFGLIKTIGGVLDWGHAAGFFAPLVALTRFLAARNNSEGIGKLAAFTVERIEECRKESINGYDDPERQAVTQPDFASKLLAQSEAAQRGEKSLGDITPAQLVKGACVGNVFAGSDTTSISLNATFYNIIKNPRVQAKLRAELDGAHARGALSDPPSFAETQALSYLQAVLKEALRVHPAVGLCLWRTVPAGGATLAGQYFPAGTNVGVNCWVAHRNREVWGEDADEFRPERWLESSEERLKAMNAMYMPFGLGSRTCIGKNISLLEISKVIPHLVRKFDTTLIEPLSKLPELPSKCVWFVGIKDFRVNVKPRAE</sequence>
<dbReference type="GO" id="GO:0005506">
    <property type="term" value="F:iron ion binding"/>
    <property type="evidence" value="ECO:0007669"/>
    <property type="project" value="InterPro"/>
</dbReference>
<keyword evidence="2 5" id="KW-0349">Heme</keyword>
<evidence type="ECO:0000256" key="3">
    <source>
        <dbReference type="ARBA" id="ARBA00022723"/>
    </source>
</evidence>
<dbReference type="GO" id="GO:0004497">
    <property type="term" value="F:monooxygenase activity"/>
    <property type="evidence" value="ECO:0007669"/>
    <property type="project" value="UniProtKB-KW"/>
</dbReference>
<comment type="similarity">
    <text evidence="6">Belongs to the cytochrome P450 family.</text>
</comment>
<comment type="caution">
    <text evidence="7">The sequence shown here is derived from an EMBL/GenBank/DDBJ whole genome shotgun (WGS) entry which is preliminary data.</text>
</comment>
<dbReference type="PRINTS" id="PR00463">
    <property type="entry name" value="EP450I"/>
</dbReference>
<evidence type="ECO:0000313" key="7">
    <source>
        <dbReference type="EMBL" id="KKY31185.1"/>
    </source>
</evidence>
<evidence type="ECO:0000256" key="6">
    <source>
        <dbReference type="RuleBase" id="RU000461"/>
    </source>
</evidence>
<dbReference type="OrthoDB" id="3934656at2759"/>
<dbReference type="STRING" id="1214573.A0A0G2HSR8"/>
<dbReference type="PANTHER" id="PTHR24305:SF190">
    <property type="entry name" value="P450, PUTATIVE (EUROFUNG)-RELATED"/>
    <property type="match status" value="1"/>
</dbReference>
<dbReference type="PRINTS" id="PR00385">
    <property type="entry name" value="P450"/>
</dbReference>
<dbReference type="InterPro" id="IPR036396">
    <property type="entry name" value="Cyt_P450_sf"/>
</dbReference>
<dbReference type="GO" id="GO:0016705">
    <property type="term" value="F:oxidoreductase activity, acting on paired donors, with incorporation or reduction of molecular oxygen"/>
    <property type="evidence" value="ECO:0007669"/>
    <property type="project" value="InterPro"/>
</dbReference>
<dbReference type="AlphaFoldDB" id="A0A0G2HSR8"/>
<dbReference type="EMBL" id="LCUC01000408">
    <property type="protein sequence ID" value="KKY31185.1"/>
    <property type="molecule type" value="Genomic_DNA"/>
</dbReference>
<dbReference type="InterPro" id="IPR017972">
    <property type="entry name" value="Cyt_P450_CS"/>
</dbReference>
<dbReference type="InterPro" id="IPR001128">
    <property type="entry name" value="Cyt_P450"/>
</dbReference>
<protein>
    <submittedName>
        <fullName evidence="7">Putative cytochrome p450 pisatin</fullName>
    </submittedName>
</protein>
<dbReference type="Pfam" id="PF00067">
    <property type="entry name" value="p450"/>
    <property type="match status" value="1"/>
</dbReference>
<evidence type="ECO:0000256" key="5">
    <source>
        <dbReference type="PIRSR" id="PIRSR602401-1"/>
    </source>
</evidence>
<keyword evidence="6" id="KW-0503">Monooxygenase</keyword>
<reference evidence="7 8" key="1">
    <citation type="submission" date="2015-05" db="EMBL/GenBank/DDBJ databases">
        <title>Distinctive expansion of gene families associated with plant cell wall degradation and secondary metabolism in the genomes of grapevine trunk pathogens.</title>
        <authorList>
            <person name="Lawrence D.P."/>
            <person name="Travadon R."/>
            <person name="Rolshausen P.E."/>
            <person name="Baumgartner K."/>
        </authorList>
    </citation>
    <scope>NUCLEOTIDE SEQUENCE [LARGE SCALE GENOMIC DNA]</scope>
    <source>
        <strain evidence="7">DA912</strain>
    </source>
</reference>
<evidence type="ECO:0000256" key="4">
    <source>
        <dbReference type="ARBA" id="ARBA00023004"/>
    </source>
</evidence>
<dbReference type="InterPro" id="IPR002401">
    <property type="entry name" value="Cyt_P450_E_grp-I"/>
</dbReference>
<evidence type="ECO:0000256" key="2">
    <source>
        <dbReference type="ARBA" id="ARBA00022617"/>
    </source>
</evidence>
<dbReference type="Proteomes" id="UP000034680">
    <property type="component" value="Unassembled WGS sequence"/>
</dbReference>
<dbReference type="FunFam" id="1.10.630.10:FF:000050">
    <property type="entry name" value="Cytochrome P450 monooxygenase"/>
    <property type="match status" value="1"/>
</dbReference>
<dbReference type="GO" id="GO:0020037">
    <property type="term" value="F:heme binding"/>
    <property type="evidence" value="ECO:0007669"/>
    <property type="project" value="InterPro"/>
</dbReference>
<accession>A0A0G2HSR8</accession>
<dbReference type="CDD" id="cd11060">
    <property type="entry name" value="CYP57A1-like"/>
    <property type="match status" value="1"/>
</dbReference>
<evidence type="ECO:0000256" key="1">
    <source>
        <dbReference type="ARBA" id="ARBA00001971"/>
    </source>
</evidence>
<keyword evidence="4 5" id="KW-0408">Iron</keyword>
<gene>
    <name evidence="7" type="ORF">UCDDA912_g08908</name>
</gene>
<dbReference type="PANTHER" id="PTHR24305">
    <property type="entry name" value="CYTOCHROME P450"/>
    <property type="match status" value="1"/>
</dbReference>
<comment type="cofactor">
    <cofactor evidence="1 5">
        <name>heme</name>
        <dbReference type="ChEBI" id="CHEBI:30413"/>
    </cofactor>
</comment>
<dbReference type="InterPro" id="IPR050121">
    <property type="entry name" value="Cytochrome_P450_monoxygenase"/>
</dbReference>
<name>A0A0G2HSR8_9PEZI</name>
<dbReference type="PROSITE" id="PS00086">
    <property type="entry name" value="CYTOCHROME_P450"/>
    <property type="match status" value="1"/>
</dbReference>
<keyword evidence="8" id="KW-1185">Reference proteome</keyword>
<dbReference type="Gene3D" id="1.10.630.10">
    <property type="entry name" value="Cytochrome P450"/>
    <property type="match status" value="1"/>
</dbReference>